<reference evidence="11" key="1">
    <citation type="submission" date="2016-09" db="EMBL/GenBank/DDBJ databases">
        <title>Acidihalobacter prosperus F5.</title>
        <authorList>
            <person name="Khaleque H.N."/>
            <person name="Ramsay J.P."/>
            <person name="Kaksonen A.H."/>
            <person name="Boxall N.J."/>
            <person name="Watkin E.L.J."/>
        </authorList>
    </citation>
    <scope>NUCLEOTIDE SEQUENCE [LARGE SCALE GENOMIC DNA]</scope>
    <source>
        <strain evidence="11">F5</strain>
    </source>
</reference>
<evidence type="ECO:0000256" key="2">
    <source>
        <dbReference type="ARBA" id="ARBA00007452"/>
    </source>
</evidence>
<feature type="domain" description="DNA replication/recombination mediator RecO N-terminal" evidence="9">
    <location>
        <begin position="2"/>
        <end position="74"/>
    </location>
</feature>
<dbReference type="InterPro" id="IPR012340">
    <property type="entry name" value="NA-bd_OB-fold"/>
</dbReference>
<dbReference type="Gene3D" id="1.20.1440.120">
    <property type="entry name" value="Recombination protein O, C-terminal domain"/>
    <property type="match status" value="1"/>
</dbReference>
<sequence length="245" mass="26822">MSCEAYVLHARSYRETSLLVEVMTEQHGREGLIARGARSRRGEAAARLQPFRRLHLGWSSRGDLGTLTTVEELDSHRLPAAAIGVGLYLNELLMRLLPRHQEIPEVYLAYAAALRSLAAALPIEPVLRSFELRLLDGLGYALTLDCEANTGKAVDPERYYRFLPDHGPLPTLAGEPGAVSGAALLAMACEDWSSEQTLAAAKRVLRASLEAQLGPRGLRTRALLGGLARYRRMSENGQPADHSDD</sequence>
<evidence type="ECO:0000256" key="6">
    <source>
        <dbReference type="ARBA" id="ARBA00023204"/>
    </source>
</evidence>
<evidence type="ECO:0000256" key="3">
    <source>
        <dbReference type="ARBA" id="ARBA00021310"/>
    </source>
</evidence>
<evidence type="ECO:0000256" key="4">
    <source>
        <dbReference type="ARBA" id="ARBA00022763"/>
    </source>
</evidence>
<dbReference type="GO" id="GO:0006310">
    <property type="term" value="P:DNA recombination"/>
    <property type="evidence" value="ECO:0007669"/>
    <property type="project" value="UniProtKB-UniRule"/>
</dbReference>
<evidence type="ECO:0000256" key="7">
    <source>
        <dbReference type="ARBA" id="ARBA00033409"/>
    </source>
</evidence>
<keyword evidence="6 8" id="KW-0234">DNA repair</keyword>
<dbReference type="Gene3D" id="2.40.50.140">
    <property type="entry name" value="Nucleic acid-binding proteins"/>
    <property type="match status" value="1"/>
</dbReference>
<proteinExistence type="inferred from homology"/>
<dbReference type="SUPFAM" id="SSF50249">
    <property type="entry name" value="Nucleic acid-binding proteins"/>
    <property type="match status" value="1"/>
</dbReference>
<comment type="similarity">
    <text evidence="2 8">Belongs to the RecO family.</text>
</comment>
<evidence type="ECO:0000256" key="1">
    <source>
        <dbReference type="ARBA" id="ARBA00003065"/>
    </source>
</evidence>
<dbReference type="InterPro" id="IPR003717">
    <property type="entry name" value="RecO"/>
</dbReference>
<dbReference type="GO" id="GO:0006302">
    <property type="term" value="P:double-strand break repair"/>
    <property type="evidence" value="ECO:0007669"/>
    <property type="project" value="TreeGrafter"/>
</dbReference>
<accession>A0A1D8ISV2</accession>
<evidence type="ECO:0000259" key="9">
    <source>
        <dbReference type="Pfam" id="PF11967"/>
    </source>
</evidence>
<organism evidence="10 11">
    <name type="scientific">Acidihalobacter yilgarnensis</name>
    <dbReference type="NCBI Taxonomy" id="2819280"/>
    <lineage>
        <taxon>Bacteria</taxon>
        <taxon>Pseudomonadati</taxon>
        <taxon>Pseudomonadota</taxon>
        <taxon>Gammaproteobacteria</taxon>
        <taxon>Chromatiales</taxon>
        <taxon>Ectothiorhodospiraceae</taxon>
        <taxon>Acidihalobacter</taxon>
    </lineage>
</organism>
<name>A0A1D8ISV2_9GAMM</name>
<comment type="function">
    <text evidence="1 8">Involved in DNA repair and RecF pathway recombination.</text>
</comment>
<dbReference type="SUPFAM" id="SSF57863">
    <property type="entry name" value="ArfGap/RecO-like zinc finger"/>
    <property type="match status" value="1"/>
</dbReference>
<dbReference type="Pfam" id="PF02565">
    <property type="entry name" value="RecO_C"/>
    <property type="match status" value="1"/>
</dbReference>
<dbReference type="NCBIfam" id="TIGR00613">
    <property type="entry name" value="reco"/>
    <property type="match status" value="1"/>
</dbReference>
<dbReference type="Pfam" id="PF11967">
    <property type="entry name" value="RecO_N"/>
    <property type="match status" value="1"/>
</dbReference>
<gene>
    <name evidence="8" type="primary">recO</name>
    <name evidence="10" type="ORF">BI364_06045</name>
</gene>
<evidence type="ECO:0000256" key="8">
    <source>
        <dbReference type="HAMAP-Rule" id="MF_00201"/>
    </source>
</evidence>
<dbReference type="HAMAP" id="MF_00201">
    <property type="entry name" value="RecO"/>
    <property type="match status" value="1"/>
</dbReference>
<dbReference type="EMBL" id="CP017415">
    <property type="protein sequence ID" value="AOU99590.1"/>
    <property type="molecule type" value="Genomic_DNA"/>
</dbReference>
<keyword evidence="5 8" id="KW-0233">DNA recombination</keyword>
<dbReference type="InterPro" id="IPR037278">
    <property type="entry name" value="ARFGAP/RecO"/>
</dbReference>
<dbReference type="PANTHER" id="PTHR33991">
    <property type="entry name" value="DNA REPAIR PROTEIN RECO"/>
    <property type="match status" value="1"/>
</dbReference>
<evidence type="ECO:0000256" key="5">
    <source>
        <dbReference type="ARBA" id="ARBA00023172"/>
    </source>
</evidence>
<dbReference type="InterPro" id="IPR042242">
    <property type="entry name" value="RecO_C"/>
</dbReference>
<keyword evidence="4 8" id="KW-0227">DNA damage</keyword>
<dbReference type="KEGG" id="aprs:BI364_06045"/>
<dbReference type="GO" id="GO:0043590">
    <property type="term" value="C:bacterial nucleoid"/>
    <property type="evidence" value="ECO:0007669"/>
    <property type="project" value="TreeGrafter"/>
</dbReference>
<dbReference type="PANTHER" id="PTHR33991:SF1">
    <property type="entry name" value="DNA REPAIR PROTEIN RECO"/>
    <property type="match status" value="1"/>
</dbReference>
<evidence type="ECO:0000313" key="11">
    <source>
        <dbReference type="Proteomes" id="UP000095401"/>
    </source>
</evidence>
<protein>
    <recommendedName>
        <fullName evidence="3 8">DNA repair protein RecO</fullName>
    </recommendedName>
    <alternativeName>
        <fullName evidence="7 8">Recombination protein O</fullName>
    </alternativeName>
</protein>
<evidence type="ECO:0000313" key="10">
    <source>
        <dbReference type="EMBL" id="AOU99590.1"/>
    </source>
</evidence>
<dbReference type="InterPro" id="IPR022572">
    <property type="entry name" value="DNA_rep/recomb_RecO_N"/>
</dbReference>
<keyword evidence="11" id="KW-1185">Reference proteome</keyword>
<dbReference type="AlphaFoldDB" id="A0A1D8ISV2"/>
<dbReference type="Proteomes" id="UP000095401">
    <property type="component" value="Chromosome"/>
</dbReference>